<sequence length="358" mass="40621">MPILWKVLIFRYLKTVIFCTLSLICISIISSLQEIVSYIAKAVPYSIVLRLTAYQIPYLLPFILPISCFISALTLFRGLSENNQITFLRASGASKGIISFPILMISSAICCFNFYTCSELASICRFQTCKEIANMAMNSPALLLQTLQKKENNRIFIAVDHCAKSKFDNVIIAFKRDNLISNVGIIETIIPDTTKDSVKAKNVLMISKLPPSLSNRDTINHKEYYIESLEEMLIPKVTSTLFAGRSYMKTRTDYLPWKQLFKQSFNNYVNLPEILRRIALGLLCITLTYAGMILGTYKPRFRKANVLYYSFPVMNLILLIVGKNTAKIPSAIVLFILPQLITWGVLACRSYRENKGYA</sequence>
<comment type="subcellular location">
    <subcellularLocation>
        <location evidence="1">Cell membrane</location>
        <topology evidence="1">Multi-pass membrane protein</topology>
    </subcellularLocation>
</comment>
<protein>
    <recommendedName>
        <fullName evidence="9">Permease YjgP/YjgQ family protein</fullName>
    </recommendedName>
</protein>
<keyword evidence="4 6" id="KW-1133">Transmembrane helix</keyword>
<comment type="caution">
    <text evidence="7">The sequence shown here is derived from an EMBL/GenBank/DDBJ whole genome shotgun (WGS) entry which is preliminary data.</text>
</comment>
<feature type="transmembrane region" description="Helical" evidence="6">
    <location>
        <begin position="12"/>
        <end position="36"/>
    </location>
</feature>
<evidence type="ECO:0000256" key="6">
    <source>
        <dbReference type="SAM" id="Phobius"/>
    </source>
</evidence>
<evidence type="ECO:0000256" key="2">
    <source>
        <dbReference type="ARBA" id="ARBA00022475"/>
    </source>
</evidence>
<feature type="transmembrane region" description="Helical" evidence="6">
    <location>
        <begin position="97"/>
        <end position="115"/>
    </location>
</feature>
<accession>A0ABP2XD78</accession>
<feature type="transmembrane region" description="Helical" evidence="6">
    <location>
        <begin position="56"/>
        <end position="76"/>
    </location>
</feature>
<keyword evidence="2" id="KW-1003">Cell membrane</keyword>
<evidence type="ECO:0000313" key="8">
    <source>
        <dbReference type="Proteomes" id="UP000016064"/>
    </source>
</evidence>
<dbReference type="PANTHER" id="PTHR33529:SF2">
    <property type="entry name" value="LIPOPOLYSACCHARIDE EXPORT SYSTEM PERMEASE PROTEIN LPTG"/>
    <property type="match status" value="1"/>
</dbReference>
<organism evidence="7 8">
    <name type="scientific">Chlamydia ibidis 10-1398/6</name>
    <dbReference type="NCBI Taxonomy" id="1046581"/>
    <lineage>
        <taxon>Bacteria</taxon>
        <taxon>Pseudomonadati</taxon>
        <taxon>Chlamydiota</taxon>
        <taxon>Chlamydiia</taxon>
        <taxon>Chlamydiales</taxon>
        <taxon>Chlamydiaceae</taxon>
        <taxon>Chlamydia/Chlamydophila group</taxon>
        <taxon>Chlamydia</taxon>
    </lineage>
</organism>
<evidence type="ECO:0008006" key="9">
    <source>
        <dbReference type="Google" id="ProtNLM"/>
    </source>
</evidence>
<keyword evidence="8" id="KW-1185">Reference proteome</keyword>
<dbReference type="Pfam" id="PF03739">
    <property type="entry name" value="LptF_LptG"/>
    <property type="match status" value="1"/>
</dbReference>
<gene>
    <name evidence="7" type="ORF">H359_0858</name>
</gene>
<keyword evidence="5 6" id="KW-0472">Membrane</keyword>
<evidence type="ECO:0000256" key="4">
    <source>
        <dbReference type="ARBA" id="ARBA00022989"/>
    </source>
</evidence>
<reference evidence="7 8" key="1">
    <citation type="submission" date="2013-07" db="EMBL/GenBank/DDBJ databases">
        <title>Isolation of a new Chlamydia species from the feral Sacred Ibis (Threskiornis aethiopicus): Chlamydia ibidis.</title>
        <authorList>
            <person name="Vorimore F."/>
            <person name="Hsia R.-C."/>
            <person name="Huot-Creasy H."/>
            <person name="Bastian S."/>
            <person name="Deruyter L."/>
            <person name="Passet A."/>
            <person name="Sachse K."/>
            <person name="Bavoil P."/>
            <person name="Myers G."/>
            <person name="Laroucau K."/>
        </authorList>
    </citation>
    <scope>NUCLEOTIDE SEQUENCE [LARGE SCALE GENOMIC DNA]</scope>
    <source>
        <strain evidence="7 8">10-1398/6</strain>
    </source>
</reference>
<feature type="transmembrane region" description="Helical" evidence="6">
    <location>
        <begin position="328"/>
        <end position="348"/>
    </location>
</feature>
<name>A0ABP2XD78_9CHLA</name>
<evidence type="ECO:0000256" key="5">
    <source>
        <dbReference type="ARBA" id="ARBA00023136"/>
    </source>
</evidence>
<evidence type="ECO:0000313" key="7">
    <source>
        <dbReference type="EMBL" id="EQM62443.1"/>
    </source>
</evidence>
<dbReference type="RefSeq" id="WP_020370471.1">
    <property type="nucleotide sequence ID" value="NZ_APJW01000003.1"/>
</dbReference>
<evidence type="ECO:0000256" key="1">
    <source>
        <dbReference type="ARBA" id="ARBA00004651"/>
    </source>
</evidence>
<dbReference type="PANTHER" id="PTHR33529">
    <property type="entry name" value="SLR0882 PROTEIN-RELATED"/>
    <property type="match status" value="1"/>
</dbReference>
<dbReference type="InterPro" id="IPR005495">
    <property type="entry name" value="LptG/LptF_permease"/>
</dbReference>
<feature type="transmembrane region" description="Helical" evidence="6">
    <location>
        <begin position="306"/>
        <end position="322"/>
    </location>
</feature>
<evidence type="ECO:0000256" key="3">
    <source>
        <dbReference type="ARBA" id="ARBA00022692"/>
    </source>
</evidence>
<dbReference type="EMBL" id="APJW01000003">
    <property type="protein sequence ID" value="EQM62443.1"/>
    <property type="molecule type" value="Genomic_DNA"/>
</dbReference>
<keyword evidence="3 6" id="KW-0812">Transmembrane</keyword>
<feature type="transmembrane region" description="Helical" evidence="6">
    <location>
        <begin position="274"/>
        <end position="294"/>
    </location>
</feature>
<proteinExistence type="predicted"/>
<dbReference type="Proteomes" id="UP000016064">
    <property type="component" value="Unassembled WGS sequence"/>
</dbReference>